<dbReference type="KEGG" id="lma:LMJF_34_3110"/>
<feature type="transmembrane region" description="Helical" evidence="2">
    <location>
        <begin position="30"/>
        <end position="50"/>
    </location>
</feature>
<dbReference type="Proteomes" id="UP000000542">
    <property type="component" value="Chromosome 34"/>
</dbReference>
<evidence type="ECO:0000256" key="2">
    <source>
        <dbReference type="SAM" id="Phobius"/>
    </source>
</evidence>
<dbReference type="Gene3D" id="3.40.50.300">
    <property type="entry name" value="P-loop containing nucleotide triphosphate hydrolases"/>
    <property type="match status" value="1"/>
</dbReference>
<keyword evidence="2" id="KW-0812">Transmembrane</keyword>
<dbReference type="InParanoid" id="Q4Q2N3"/>
<dbReference type="EMBL" id="FR796430">
    <property type="protein sequence ID" value="CAJ08032.1"/>
    <property type="molecule type" value="Genomic_DNA"/>
</dbReference>
<dbReference type="InterPro" id="IPR027417">
    <property type="entry name" value="P-loop_NTPase"/>
</dbReference>
<keyword evidence="2" id="KW-0472">Membrane</keyword>
<dbReference type="eggNOG" id="ENOG502SAUJ">
    <property type="taxonomic scope" value="Eukaryota"/>
</dbReference>
<dbReference type="OMA" id="DDCQHNL"/>
<dbReference type="VEuPathDB" id="TriTrypDB:LMJLV39_340036800"/>
<dbReference type="RefSeq" id="XP_001686415.1">
    <property type="nucleotide sequence ID" value="XM_001686363.1"/>
</dbReference>
<dbReference type="VEuPathDB" id="TriTrypDB:LmjF.34.3110"/>
<dbReference type="VEuPathDB" id="TriTrypDB:LMJFC_340041200"/>
<dbReference type="SUPFAM" id="SSF52540">
    <property type="entry name" value="P-loop containing nucleoside triphosphate hydrolases"/>
    <property type="match status" value="1"/>
</dbReference>
<evidence type="ECO:0000313" key="4">
    <source>
        <dbReference type="Proteomes" id="UP000000542"/>
    </source>
</evidence>
<dbReference type="HOGENOM" id="CLU_1075419_0_0_1"/>
<dbReference type="Pfam" id="PF13671">
    <property type="entry name" value="AAA_33"/>
    <property type="match status" value="1"/>
</dbReference>
<reference evidence="3 4" key="2">
    <citation type="journal article" date="2011" name="Genome Res.">
        <title>Chromosome and gene copy number variation allow major structural change between species and strains of Leishmania.</title>
        <authorList>
            <person name="Rogers M.B."/>
            <person name="Hilley J.D."/>
            <person name="Dickens N.J."/>
            <person name="Wilkes J."/>
            <person name="Bates P.A."/>
            <person name="Depledge D.P."/>
            <person name="Harris D."/>
            <person name="Her Y."/>
            <person name="Herzyk P."/>
            <person name="Imamura H."/>
            <person name="Otto T.D."/>
            <person name="Sanders M."/>
            <person name="Seeger K."/>
            <person name="Dujardin J.C."/>
            <person name="Berriman M."/>
            <person name="Smith D.F."/>
            <person name="Hertz-Fowler C."/>
            <person name="Mottram J.C."/>
        </authorList>
    </citation>
    <scope>NUCLEOTIDE SEQUENCE [LARGE SCALE GENOMIC DNA]</scope>
    <source>
        <strain evidence="4">MHOM/IL/81/Friedlin</strain>
    </source>
</reference>
<keyword evidence="2" id="KW-1133">Transmembrane helix</keyword>
<dbReference type="GeneID" id="5655086"/>
<dbReference type="VEuPathDB" id="TriTrypDB:LMJSD75_340037000"/>
<feature type="region of interest" description="Disordered" evidence="1">
    <location>
        <begin position="61"/>
        <end position="101"/>
    </location>
</feature>
<keyword evidence="4" id="KW-1185">Reference proteome</keyword>
<proteinExistence type="predicted"/>
<name>Q4Q2N3_LEIMA</name>
<dbReference type="AlphaFoldDB" id="Q4Q2N3"/>
<reference evidence="3 4" key="1">
    <citation type="journal article" date="2005" name="Science">
        <title>The genome of the kinetoplastid parasite, Leishmania major.</title>
        <authorList>
            <person name="Ivens A.C."/>
            <person name="Peacock C.S."/>
            <person name="Worthey E.A."/>
            <person name="Murphy L."/>
            <person name="Aggarwal G."/>
            <person name="Berriman M."/>
            <person name="Sisk E."/>
            <person name="Rajandream M.A."/>
            <person name="Adlem E."/>
            <person name="Aert R."/>
            <person name="Anupama A."/>
            <person name="Apostolou Z."/>
            <person name="Attipoe P."/>
            <person name="Bason N."/>
            <person name="Bauser C."/>
            <person name="Beck A."/>
            <person name="Beverley S.M."/>
            <person name="Bianchettin G."/>
            <person name="Borzym K."/>
            <person name="Bothe G."/>
            <person name="Bruschi C.V."/>
            <person name="Collins M."/>
            <person name="Cadag E."/>
            <person name="Ciarloni L."/>
            <person name="Clayton C."/>
            <person name="Coulson R.M."/>
            <person name="Cronin A."/>
            <person name="Cruz A.K."/>
            <person name="Davies R.M."/>
            <person name="De Gaudenzi J."/>
            <person name="Dobson D.E."/>
            <person name="Duesterhoeft A."/>
            <person name="Fazelina G."/>
            <person name="Fosker N."/>
            <person name="Frasch A.C."/>
            <person name="Fraser A."/>
            <person name="Fuchs M."/>
            <person name="Gabel C."/>
            <person name="Goble A."/>
            <person name="Goffeau A."/>
            <person name="Harris D."/>
            <person name="Hertz-Fowler C."/>
            <person name="Hilbert H."/>
            <person name="Horn D."/>
            <person name="Huang Y."/>
            <person name="Klages S."/>
            <person name="Knights A."/>
            <person name="Kube M."/>
            <person name="Larke N."/>
            <person name="Litvin L."/>
            <person name="Lord A."/>
            <person name="Louie T."/>
            <person name="Marra M."/>
            <person name="Masuy D."/>
            <person name="Matthews K."/>
            <person name="Michaeli S."/>
            <person name="Mottram J.C."/>
            <person name="Muller-Auer S."/>
            <person name="Munden H."/>
            <person name="Nelson S."/>
            <person name="Norbertczak H."/>
            <person name="Oliver K."/>
            <person name="O'neil S."/>
            <person name="Pentony M."/>
            <person name="Pohl T.M."/>
            <person name="Price C."/>
            <person name="Purnelle B."/>
            <person name="Quail M.A."/>
            <person name="Rabbinowitsch E."/>
            <person name="Reinhardt R."/>
            <person name="Rieger M."/>
            <person name="Rinta J."/>
            <person name="Robben J."/>
            <person name="Robertson L."/>
            <person name="Ruiz J.C."/>
            <person name="Rutter S."/>
            <person name="Saunders D."/>
            <person name="Schafer M."/>
            <person name="Schein J."/>
            <person name="Schwartz D.C."/>
            <person name="Seeger K."/>
            <person name="Seyler A."/>
            <person name="Sharp S."/>
            <person name="Shin H."/>
            <person name="Sivam D."/>
            <person name="Squares R."/>
            <person name="Squares S."/>
            <person name="Tosato V."/>
            <person name="Vogt C."/>
            <person name="Volckaert G."/>
            <person name="Wambutt R."/>
            <person name="Warren T."/>
            <person name="Wedler H."/>
            <person name="Woodward J."/>
            <person name="Zhou S."/>
            <person name="Zimmermann W."/>
            <person name="Smith D.F."/>
            <person name="Blackwell J.M."/>
            <person name="Stuart K.D."/>
            <person name="Barrell B."/>
            <person name="Myler P.J."/>
        </authorList>
    </citation>
    <scope>NUCLEOTIDE SEQUENCE [LARGE SCALE GENOMIC DNA]</scope>
    <source>
        <strain evidence="4">MHOM/IL/81/Friedlin</strain>
    </source>
</reference>
<organism evidence="3 4">
    <name type="scientific">Leishmania major</name>
    <dbReference type="NCBI Taxonomy" id="5664"/>
    <lineage>
        <taxon>Eukaryota</taxon>
        <taxon>Discoba</taxon>
        <taxon>Euglenozoa</taxon>
        <taxon>Kinetoplastea</taxon>
        <taxon>Metakinetoplastina</taxon>
        <taxon>Trypanosomatida</taxon>
        <taxon>Trypanosomatidae</taxon>
        <taxon>Leishmaniinae</taxon>
        <taxon>Leishmania</taxon>
    </lineage>
</organism>
<evidence type="ECO:0000256" key="1">
    <source>
        <dbReference type="SAM" id="MobiDB-lite"/>
    </source>
</evidence>
<protein>
    <submittedName>
        <fullName evidence="3">Uncharacterized protein</fullName>
    </submittedName>
</protein>
<accession>Q4Q2N3</accession>
<gene>
    <name evidence="3" type="ORF">LMJF_34_3110</name>
</gene>
<evidence type="ECO:0000313" key="3">
    <source>
        <dbReference type="EMBL" id="CAJ08032.1"/>
    </source>
</evidence>
<sequence length="259" mass="29259">MISQAKRHRIMSGVVTALVKRHPILTESRVRTVVVSVFCFLLAVALRLLFRYAQLSSNDAKRISGRRSRTAKDKKEHSKSHGGSRSRGGGGSSSKRKKTDPSLPTLLMLIGIHGSGKSFWAKRYTEIVHKSYVLISSDAIRSRLTGTINNYTREVEVEENILKEVTHTLELRRSCIVDDCQHNLSPEFRARLRALAPDGKVNRVVKIFSVKPSYAMMRIQSDIEEGTARYAPTMVELEKQGEQVAEFEATNKDDDWMQN</sequence>